<gene>
    <name evidence="1" type="ORF">EZS28_006158</name>
</gene>
<dbReference type="EMBL" id="SNRW01000984">
    <property type="protein sequence ID" value="KAA6398311.1"/>
    <property type="molecule type" value="Genomic_DNA"/>
</dbReference>
<proteinExistence type="predicted"/>
<sequence>MIEIGFSPCFNPDNIFYPVNDTQMNIDQQKDQQQNKTSLQLNNQSIDKDTFTPSIPIPPQITNIQQLILPQSTSVSALAFHSIRLAQFLQYISQHSASLQWIRFARLICVKSKLDSLAALTSLAASEIFHSLRQPERGILVLLNPNYIPILIRGRLRSLRKIKNEEEIQSITTKSPFIDTLQISQLMSFASIRTNLQIGRCLSQIAGEVELKQESKISIKGLMNQPMSCIQLRQQSLEYLLHARSECEMIEFAVDNEKDKEEGDGFDGHSLEYQLLCCEKHTCTKLWRDIHFELAQIYEKLERKEERNDAAKEFIRADTTFIGLVQ</sequence>
<dbReference type="AlphaFoldDB" id="A0A5J4WTS7"/>
<dbReference type="OrthoDB" id="10685197at2759"/>
<dbReference type="Proteomes" id="UP000324800">
    <property type="component" value="Unassembled WGS sequence"/>
</dbReference>
<organism evidence="1 2">
    <name type="scientific">Streblomastix strix</name>
    <dbReference type="NCBI Taxonomy" id="222440"/>
    <lineage>
        <taxon>Eukaryota</taxon>
        <taxon>Metamonada</taxon>
        <taxon>Preaxostyla</taxon>
        <taxon>Oxymonadida</taxon>
        <taxon>Streblomastigidae</taxon>
        <taxon>Streblomastix</taxon>
    </lineage>
</organism>
<protein>
    <submittedName>
        <fullName evidence="1">Uncharacterized protein</fullName>
    </submittedName>
</protein>
<reference evidence="1 2" key="1">
    <citation type="submission" date="2019-03" db="EMBL/GenBank/DDBJ databases">
        <title>Single cell metagenomics reveals metabolic interactions within the superorganism composed of flagellate Streblomastix strix and complex community of Bacteroidetes bacteria on its surface.</title>
        <authorList>
            <person name="Treitli S.C."/>
            <person name="Kolisko M."/>
            <person name="Husnik F."/>
            <person name="Keeling P."/>
            <person name="Hampl V."/>
        </authorList>
    </citation>
    <scope>NUCLEOTIDE SEQUENCE [LARGE SCALE GENOMIC DNA]</scope>
    <source>
        <strain evidence="1">ST1C</strain>
    </source>
</reference>
<name>A0A5J4WTS7_9EUKA</name>
<comment type="caution">
    <text evidence="1">The sequence shown here is derived from an EMBL/GenBank/DDBJ whole genome shotgun (WGS) entry which is preliminary data.</text>
</comment>
<evidence type="ECO:0000313" key="2">
    <source>
        <dbReference type="Proteomes" id="UP000324800"/>
    </source>
</evidence>
<evidence type="ECO:0000313" key="1">
    <source>
        <dbReference type="EMBL" id="KAA6398311.1"/>
    </source>
</evidence>
<accession>A0A5J4WTS7</accession>